<feature type="region of interest" description="Disordered" evidence="1">
    <location>
        <begin position="39"/>
        <end position="66"/>
    </location>
</feature>
<comment type="caution">
    <text evidence="2">The sequence shown here is derived from an EMBL/GenBank/DDBJ whole genome shotgun (WGS) entry which is preliminary data.</text>
</comment>
<protein>
    <submittedName>
        <fullName evidence="2">Uncharacterized protein</fullName>
    </submittedName>
</protein>
<dbReference type="Proteomes" id="UP000299102">
    <property type="component" value="Unassembled WGS sequence"/>
</dbReference>
<dbReference type="EMBL" id="BGZK01000239">
    <property type="protein sequence ID" value="GBP30943.1"/>
    <property type="molecule type" value="Genomic_DNA"/>
</dbReference>
<dbReference type="AlphaFoldDB" id="A0A4C1UWR6"/>
<sequence length="66" mass="7159">MEGVGEVWGGPGFGHRSTILEEIRRSSRFIEGENFLASPRQNTGLANTSSPTGSSQCCQPQHRAKL</sequence>
<organism evidence="2 3">
    <name type="scientific">Eumeta variegata</name>
    <name type="common">Bagworm moth</name>
    <name type="synonym">Eumeta japonica</name>
    <dbReference type="NCBI Taxonomy" id="151549"/>
    <lineage>
        <taxon>Eukaryota</taxon>
        <taxon>Metazoa</taxon>
        <taxon>Ecdysozoa</taxon>
        <taxon>Arthropoda</taxon>
        <taxon>Hexapoda</taxon>
        <taxon>Insecta</taxon>
        <taxon>Pterygota</taxon>
        <taxon>Neoptera</taxon>
        <taxon>Endopterygota</taxon>
        <taxon>Lepidoptera</taxon>
        <taxon>Glossata</taxon>
        <taxon>Ditrysia</taxon>
        <taxon>Tineoidea</taxon>
        <taxon>Psychidae</taxon>
        <taxon>Oiketicinae</taxon>
        <taxon>Eumeta</taxon>
    </lineage>
</organism>
<evidence type="ECO:0000313" key="3">
    <source>
        <dbReference type="Proteomes" id="UP000299102"/>
    </source>
</evidence>
<evidence type="ECO:0000313" key="2">
    <source>
        <dbReference type="EMBL" id="GBP30943.1"/>
    </source>
</evidence>
<reference evidence="2 3" key="1">
    <citation type="journal article" date="2019" name="Commun. Biol.">
        <title>The bagworm genome reveals a unique fibroin gene that provides high tensile strength.</title>
        <authorList>
            <person name="Kono N."/>
            <person name="Nakamura H."/>
            <person name="Ohtoshi R."/>
            <person name="Tomita M."/>
            <person name="Numata K."/>
            <person name="Arakawa K."/>
        </authorList>
    </citation>
    <scope>NUCLEOTIDE SEQUENCE [LARGE SCALE GENOMIC DNA]</scope>
</reference>
<proteinExistence type="predicted"/>
<gene>
    <name evidence="2" type="ORF">EVAR_28585_1</name>
</gene>
<accession>A0A4C1UWR6</accession>
<feature type="compositionally biased region" description="Polar residues" evidence="1">
    <location>
        <begin position="39"/>
        <end position="59"/>
    </location>
</feature>
<keyword evidence="3" id="KW-1185">Reference proteome</keyword>
<evidence type="ECO:0000256" key="1">
    <source>
        <dbReference type="SAM" id="MobiDB-lite"/>
    </source>
</evidence>
<name>A0A4C1UWR6_EUMVA</name>